<evidence type="ECO:0000256" key="5">
    <source>
        <dbReference type="SAM" id="MobiDB-lite"/>
    </source>
</evidence>
<dbReference type="EMBL" id="MGAQ01000023">
    <property type="protein sequence ID" value="OGK49929.1"/>
    <property type="molecule type" value="Genomic_DNA"/>
</dbReference>
<dbReference type="GO" id="GO:0006508">
    <property type="term" value="P:proteolysis"/>
    <property type="evidence" value="ECO:0007669"/>
    <property type="project" value="UniProtKB-KW"/>
</dbReference>
<evidence type="ECO:0000256" key="1">
    <source>
        <dbReference type="ARBA" id="ARBA00007074"/>
    </source>
</evidence>
<evidence type="ECO:0000256" key="3">
    <source>
        <dbReference type="ARBA" id="ARBA00022801"/>
    </source>
</evidence>
<dbReference type="Gene3D" id="3.90.1720.10">
    <property type="entry name" value="endopeptidase domain like (from Nostoc punctiforme)"/>
    <property type="match status" value="1"/>
</dbReference>
<comment type="similarity">
    <text evidence="1">Belongs to the peptidase C40 family.</text>
</comment>
<evidence type="ECO:0000313" key="7">
    <source>
        <dbReference type="EMBL" id="OGK49929.1"/>
    </source>
</evidence>
<evidence type="ECO:0000313" key="8">
    <source>
        <dbReference type="Proteomes" id="UP000178558"/>
    </source>
</evidence>
<dbReference type="SUPFAM" id="SSF54001">
    <property type="entry name" value="Cysteine proteinases"/>
    <property type="match status" value="1"/>
</dbReference>
<dbReference type="InterPro" id="IPR000064">
    <property type="entry name" value="NLP_P60_dom"/>
</dbReference>
<keyword evidence="2" id="KW-0645">Protease</keyword>
<proteinExistence type="inferred from homology"/>
<feature type="compositionally biased region" description="Polar residues" evidence="5">
    <location>
        <begin position="30"/>
        <end position="41"/>
    </location>
</feature>
<feature type="compositionally biased region" description="Polar residues" evidence="5">
    <location>
        <begin position="54"/>
        <end position="64"/>
    </location>
</feature>
<dbReference type="Proteomes" id="UP000178558">
    <property type="component" value="Unassembled WGS sequence"/>
</dbReference>
<keyword evidence="3" id="KW-0378">Hydrolase</keyword>
<dbReference type="PROSITE" id="PS51935">
    <property type="entry name" value="NLPC_P60"/>
    <property type="match status" value="1"/>
</dbReference>
<keyword evidence="4" id="KW-0788">Thiol protease</keyword>
<dbReference type="GO" id="GO:0008234">
    <property type="term" value="F:cysteine-type peptidase activity"/>
    <property type="evidence" value="ECO:0007669"/>
    <property type="project" value="UniProtKB-KW"/>
</dbReference>
<protein>
    <recommendedName>
        <fullName evidence="6">NlpC/P60 domain-containing protein</fullName>
    </recommendedName>
</protein>
<feature type="region of interest" description="Disordered" evidence="5">
    <location>
        <begin position="30"/>
        <end position="66"/>
    </location>
</feature>
<evidence type="ECO:0000259" key="6">
    <source>
        <dbReference type="PROSITE" id="PS51935"/>
    </source>
</evidence>
<organism evidence="7 8">
    <name type="scientific">Candidatus Roizmanbacteria bacterium RIFCSPLOWO2_01_FULL_40_42</name>
    <dbReference type="NCBI Taxonomy" id="1802066"/>
    <lineage>
        <taxon>Bacteria</taxon>
        <taxon>Candidatus Roizmaniibacteriota</taxon>
    </lineage>
</organism>
<sequence>MNKLIIGAVAVLVVLVAFTLFITSFTKRNENPSTASVTPIPTQGFDPGSKKISQDFNPNRTNGLSDDEQETLAAFQEIGDIETEDFAIACSVFLNQCFIQEKTSNTTEALNKFMEENNLTGIRSKVPGLFVLTDQAPRDAIFAAENEVKDDDTSTVPAPTGKTDQDKNIYLMTTMTNNINNMGKSQRSPSGKGPDCSNAQGNAKILCAARAYNGLPYKNRGPGATFGHPPSAWVQGYEAGNPSFRNLDCSGLVNVAMFKAFGQDMQAFSGTYYGDARYKKISLGEARPGDLVIMGGPNGVGNRGHIAIFESLNGNNLQIFNAAGRGVRSESGNWMKTRPGFQIVRYIGPGGTP</sequence>
<dbReference type="Pfam" id="PF00877">
    <property type="entry name" value="NLPC_P60"/>
    <property type="match status" value="1"/>
</dbReference>
<name>A0A1F7J2X0_9BACT</name>
<reference evidence="7 8" key="1">
    <citation type="journal article" date="2016" name="Nat. Commun.">
        <title>Thousands of microbial genomes shed light on interconnected biogeochemical processes in an aquifer system.</title>
        <authorList>
            <person name="Anantharaman K."/>
            <person name="Brown C.T."/>
            <person name="Hug L.A."/>
            <person name="Sharon I."/>
            <person name="Castelle C.J."/>
            <person name="Probst A.J."/>
            <person name="Thomas B.C."/>
            <person name="Singh A."/>
            <person name="Wilkins M.J."/>
            <person name="Karaoz U."/>
            <person name="Brodie E.L."/>
            <person name="Williams K.H."/>
            <person name="Hubbard S.S."/>
            <person name="Banfield J.F."/>
        </authorList>
    </citation>
    <scope>NUCLEOTIDE SEQUENCE [LARGE SCALE GENOMIC DNA]</scope>
</reference>
<evidence type="ECO:0000256" key="4">
    <source>
        <dbReference type="ARBA" id="ARBA00022807"/>
    </source>
</evidence>
<feature type="domain" description="NlpC/P60" evidence="6">
    <location>
        <begin position="199"/>
        <end position="345"/>
    </location>
</feature>
<dbReference type="InterPro" id="IPR038765">
    <property type="entry name" value="Papain-like_cys_pep_sf"/>
</dbReference>
<accession>A0A1F7J2X0</accession>
<comment type="caution">
    <text evidence="7">The sequence shown here is derived from an EMBL/GenBank/DDBJ whole genome shotgun (WGS) entry which is preliminary data.</text>
</comment>
<dbReference type="AlphaFoldDB" id="A0A1F7J2X0"/>
<gene>
    <name evidence="7" type="ORF">A3B50_00770</name>
</gene>
<evidence type="ECO:0000256" key="2">
    <source>
        <dbReference type="ARBA" id="ARBA00022670"/>
    </source>
</evidence>